<dbReference type="InterPro" id="IPR001387">
    <property type="entry name" value="Cro/C1-type_HTH"/>
</dbReference>
<dbReference type="InterPro" id="IPR014710">
    <property type="entry name" value="RmlC-like_jellyroll"/>
</dbReference>
<evidence type="ECO:0000256" key="1">
    <source>
        <dbReference type="ARBA" id="ARBA00023015"/>
    </source>
</evidence>
<keyword evidence="2" id="KW-0238">DNA-binding</keyword>
<evidence type="ECO:0000313" key="5">
    <source>
        <dbReference type="EMBL" id="WRL45327.1"/>
    </source>
</evidence>
<keyword evidence="6" id="KW-1185">Reference proteome</keyword>
<dbReference type="RefSeq" id="WP_169126232.1">
    <property type="nucleotide sequence ID" value="NZ_CAWPLS010000330.1"/>
</dbReference>
<dbReference type="Gene3D" id="1.10.260.40">
    <property type="entry name" value="lambda repressor-like DNA-binding domains"/>
    <property type="match status" value="1"/>
</dbReference>
<dbReference type="InterPro" id="IPR013096">
    <property type="entry name" value="Cupin_2"/>
</dbReference>
<evidence type="ECO:0000256" key="2">
    <source>
        <dbReference type="ARBA" id="ARBA00023125"/>
    </source>
</evidence>
<dbReference type="PANTHER" id="PTHR46797:SF23">
    <property type="entry name" value="HTH-TYPE TRANSCRIPTIONAL REGULATOR SUTR"/>
    <property type="match status" value="1"/>
</dbReference>
<dbReference type="Pfam" id="PF07883">
    <property type="entry name" value="Cupin_2"/>
    <property type="match status" value="1"/>
</dbReference>
<dbReference type="InterPro" id="IPR050807">
    <property type="entry name" value="TransReg_Diox_bact_type"/>
</dbReference>
<name>A0ABZ1AHK1_AROEV</name>
<dbReference type="SUPFAM" id="SSF47413">
    <property type="entry name" value="lambda repressor-like DNA-binding domains"/>
    <property type="match status" value="1"/>
</dbReference>
<dbReference type="SUPFAM" id="SSF51182">
    <property type="entry name" value="RmlC-like cupins"/>
    <property type="match status" value="1"/>
</dbReference>
<dbReference type="Proteomes" id="UP001626593">
    <property type="component" value="Chromosome"/>
</dbReference>
<evidence type="ECO:0000313" key="6">
    <source>
        <dbReference type="Proteomes" id="UP001626593"/>
    </source>
</evidence>
<keyword evidence="1" id="KW-0805">Transcription regulation</keyword>
<dbReference type="InterPro" id="IPR010982">
    <property type="entry name" value="Lambda_DNA-bd_dom_sf"/>
</dbReference>
<dbReference type="CDD" id="cd00093">
    <property type="entry name" value="HTH_XRE"/>
    <property type="match status" value="1"/>
</dbReference>
<reference evidence="5 6" key="1">
    <citation type="submission" date="2023-12" db="EMBL/GenBank/DDBJ databases">
        <title>A. evansii MAY27, complete genome.</title>
        <authorList>
            <person name="Wang Y."/>
        </authorList>
    </citation>
    <scope>NUCLEOTIDE SEQUENCE [LARGE SCALE GENOMIC DNA]</scope>
    <source>
        <strain evidence="5 6">MAY27</strain>
    </source>
</reference>
<sequence>MSKNGPPSSAPAPSATPALAEHLAATLRRLRAERGWSLDRAAGETGVSKAMLGQIERAESSPTVATLWRIASGFHTPLSAFIDAPVRHEEAAFRSAAALRDRPASDPMWVAPLFPYDAHLGFELLELTLAPGYERHSEPHLAGVVEHVIVIRGTLEVLIEGRWHPLKEGDAVRFAADRPHGYRNLGDAPAVCHNLICYTGVAAPQPAPAG</sequence>
<dbReference type="Pfam" id="PF01381">
    <property type="entry name" value="HTH_3"/>
    <property type="match status" value="1"/>
</dbReference>
<organism evidence="5 6">
    <name type="scientific">Aromatoleum evansii</name>
    <name type="common">Azoarcus evansii</name>
    <dbReference type="NCBI Taxonomy" id="59406"/>
    <lineage>
        <taxon>Bacteria</taxon>
        <taxon>Pseudomonadati</taxon>
        <taxon>Pseudomonadota</taxon>
        <taxon>Betaproteobacteria</taxon>
        <taxon>Rhodocyclales</taxon>
        <taxon>Rhodocyclaceae</taxon>
        <taxon>Aromatoleum</taxon>
    </lineage>
</organism>
<dbReference type="EMBL" id="CP141259">
    <property type="protein sequence ID" value="WRL45327.1"/>
    <property type="molecule type" value="Genomic_DNA"/>
</dbReference>
<dbReference type="SMART" id="SM00530">
    <property type="entry name" value="HTH_XRE"/>
    <property type="match status" value="1"/>
</dbReference>
<evidence type="ECO:0000256" key="3">
    <source>
        <dbReference type="ARBA" id="ARBA00023163"/>
    </source>
</evidence>
<gene>
    <name evidence="5" type="ORF">U5817_19280</name>
</gene>
<proteinExistence type="predicted"/>
<accession>A0ABZ1AHK1</accession>
<keyword evidence="3" id="KW-0804">Transcription</keyword>
<dbReference type="Gene3D" id="2.60.120.10">
    <property type="entry name" value="Jelly Rolls"/>
    <property type="match status" value="1"/>
</dbReference>
<dbReference type="CDD" id="cd02209">
    <property type="entry name" value="cupin_XRE_C"/>
    <property type="match status" value="1"/>
</dbReference>
<dbReference type="PROSITE" id="PS50943">
    <property type="entry name" value="HTH_CROC1"/>
    <property type="match status" value="1"/>
</dbReference>
<dbReference type="InterPro" id="IPR011051">
    <property type="entry name" value="RmlC_Cupin_sf"/>
</dbReference>
<dbReference type="PANTHER" id="PTHR46797">
    <property type="entry name" value="HTH-TYPE TRANSCRIPTIONAL REGULATOR"/>
    <property type="match status" value="1"/>
</dbReference>
<protein>
    <submittedName>
        <fullName evidence="5">XRE family transcriptional regulator</fullName>
    </submittedName>
</protein>
<evidence type="ECO:0000259" key="4">
    <source>
        <dbReference type="PROSITE" id="PS50943"/>
    </source>
</evidence>
<feature type="domain" description="HTH cro/C1-type" evidence="4">
    <location>
        <begin position="27"/>
        <end position="81"/>
    </location>
</feature>